<accession>E1RKB8</accession>
<dbReference type="STRING" id="679926.Mpet_2183"/>
<dbReference type="eggNOG" id="arCOG01859">
    <property type="taxonomic scope" value="Archaea"/>
</dbReference>
<dbReference type="Proteomes" id="UP000006565">
    <property type="component" value="Chromosome"/>
</dbReference>
<dbReference type="AlphaFoldDB" id="E1RKB8"/>
<dbReference type="EMBL" id="CP002117">
    <property type="protein sequence ID" value="ADN36931.1"/>
    <property type="molecule type" value="Genomic_DNA"/>
</dbReference>
<dbReference type="InterPro" id="IPR006674">
    <property type="entry name" value="HD_domain"/>
</dbReference>
<dbReference type="KEGG" id="mpi:Mpet_2183"/>
<dbReference type="OrthoDB" id="116154at2157"/>
<dbReference type="PANTHER" id="PTHR38659">
    <property type="entry name" value="METAL-DEPENDENT PHOSPHOHYDROLASE"/>
    <property type="match status" value="1"/>
</dbReference>
<feature type="domain" description="HD/PDEase" evidence="1">
    <location>
        <begin position="15"/>
        <end position="123"/>
    </location>
</feature>
<protein>
    <submittedName>
        <fullName evidence="2">Metal dependent phosphohydrolase</fullName>
    </submittedName>
</protein>
<name>E1RKB8_METP4</name>
<dbReference type="HOGENOM" id="CLU_090635_1_0_2"/>
<dbReference type="Pfam" id="PF01966">
    <property type="entry name" value="HD"/>
    <property type="match status" value="1"/>
</dbReference>
<evidence type="ECO:0000259" key="1">
    <source>
        <dbReference type="SMART" id="SM00471"/>
    </source>
</evidence>
<dbReference type="NCBIfam" id="TIGR00277">
    <property type="entry name" value="HDIG"/>
    <property type="match status" value="1"/>
</dbReference>
<sequence length="182" mass="19855">MQRDEALSLLKSHVSGEGLINHCIATAAVMKAVAVRLGEDQEKWEIIGILHDIDFEYTGGDMTLHGAEGYRILIETGVPEEIAGPVKRHNYEIYGDSKTPVDTALTAADNISGLIIACALVKGGDLSAVSVKTVTKKMKDRSFAAGCSRDRIRMIEDYIELPEFYEISIEGVMLVKNEIGLS</sequence>
<proteinExistence type="predicted"/>
<dbReference type="CDD" id="cd00077">
    <property type="entry name" value="HDc"/>
    <property type="match status" value="1"/>
</dbReference>
<evidence type="ECO:0000313" key="3">
    <source>
        <dbReference type="Proteomes" id="UP000006565"/>
    </source>
</evidence>
<organism evidence="2 3">
    <name type="scientific">Methanolacinia petrolearia (strain DSM 11571 / OCM 486 / SEBR 4847)</name>
    <name type="common">Methanoplanus petrolearius</name>
    <dbReference type="NCBI Taxonomy" id="679926"/>
    <lineage>
        <taxon>Archaea</taxon>
        <taxon>Methanobacteriati</taxon>
        <taxon>Methanobacteriota</taxon>
        <taxon>Stenosarchaea group</taxon>
        <taxon>Methanomicrobia</taxon>
        <taxon>Methanomicrobiales</taxon>
        <taxon>Methanomicrobiaceae</taxon>
        <taxon>Methanolacinia</taxon>
    </lineage>
</organism>
<reference evidence="2 3" key="1">
    <citation type="journal article" date="2010" name="Stand. Genomic Sci.">
        <title>Complete genome sequence of Methanoplanus petrolearius type strain (SEBR 4847).</title>
        <authorList>
            <person name="Brambilla E."/>
            <person name="Djao O.D."/>
            <person name="Daligault H."/>
            <person name="Lapidus A."/>
            <person name="Lucas S."/>
            <person name="Hammon N."/>
            <person name="Nolan M."/>
            <person name="Tice H."/>
            <person name="Cheng J.F."/>
            <person name="Han C."/>
            <person name="Tapia R."/>
            <person name="Goodwin L."/>
            <person name="Pitluck S."/>
            <person name="Liolios K."/>
            <person name="Ivanova N."/>
            <person name="Mavromatis K."/>
            <person name="Mikhailova N."/>
            <person name="Pati A."/>
            <person name="Chen A."/>
            <person name="Palaniappan K."/>
            <person name="Land M."/>
            <person name="Hauser L."/>
            <person name="Chang Y.J."/>
            <person name="Jeffries C.D."/>
            <person name="Rohde M."/>
            <person name="Spring S."/>
            <person name="Sikorski J."/>
            <person name="Goker M."/>
            <person name="Woyke T."/>
            <person name="Bristow J."/>
            <person name="Eisen J.A."/>
            <person name="Markowitz V."/>
            <person name="Hugenholtz P."/>
            <person name="Kyrpides N.C."/>
            <person name="Klenk H.P."/>
        </authorList>
    </citation>
    <scope>NUCLEOTIDE SEQUENCE [LARGE SCALE GENOMIC DNA]</scope>
    <source>
        <strain evidence="3">DSM 11571 / OCM 486 / SEBR 4847</strain>
    </source>
</reference>
<dbReference type="GeneID" id="9744668"/>
<dbReference type="RefSeq" id="WP_013330108.1">
    <property type="nucleotide sequence ID" value="NC_014507.1"/>
</dbReference>
<dbReference type="GO" id="GO:0016787">
    <property type="term" value="F:hydrolase activity"/>
    <property type="evidence" value="ECO:0007669"/>
    <property type="project" value="UniProtKB-KW"/>
</dbReference>
<keyword evidence="3" id="KW-1185">Reference proteome</keyword>
<dbReference type="PANTHER" id="PTHR38659:SF2">
    <property type="entry name" value="HDIG DOMAIN PROTEIN"/>
    <property type="match status" value="1"/>
</dbReference>
<dbReference type="SMART" id="SM00471">
    <property type="entry name" value="HDc"/>
    <property type="match status" value="1"/>
</dbReference>
<dbReference type="InterPro" id="IPR006675">
    <property type="entry name" value="HDIG_dom"/>
</dbReference>
<evidence type="ECO:0000313" key="2">
    <source>
        <dbReference type="EMBL" id="ADN36931.1"/>
    </source>
</evidence>
<dbReference type="InterPro" id="IPR003607">
    <property type="entry name" value="HD/PDEase_dom"/>
</dbReference>
<dbReference type="SUPFAM" id="SSF109604">
    <property type="entry name" value="HD-domain/PDEase-like"/>
    <property type="match status" value="1"/>
</dbReference>
<gene>
    <name evidence="2" type="ordered locus">Mpet_2183</name>
</gene>
<dbReference type="Gene3D" id="1.10.3210.10">
    <property type="entry name" value="Hypothetical protein af1432"/>
    <property type="match status" value="1"/>
</dbReference>
<keyword evidence="2" id="KW-0378">Hydrolase</keyword>